<keyword evidence="4 6" id="KW-1133">Transmembrane helix</keyword>
<evidence type="ECO:0000313" key="8">
    <source>
        <dbReference type="Proteomes" id="UP000034231"/>
    </source>
</evidence>
<dbReference type="Pfam" id="PF07963">
    <property type="entry name" value="N_methyl"/>
    <property type="match status" value="1"/>
</dbReference>
<sequence length="142" mass="15282">MKKAFTLFELLVSISIIGILVAVASTSYSGAQKKARDSRRMEDLNSIQKALELYYSTNPTSPFTYPSVSGGQAVGMTPVYIQSWPRDPKTGIPYVYNFNVPAAGNYCVGVSLDYPVGNCPNPTTCVGIGASAASYYCVKSQQ</sequence>
<organism evidence="7 8">
    <name type="scientific">Candidatus Shapirobacteria bacterium GW2011_GWE1_38_10</name>
    <dbReference type="NCBI Taxonomy" id="1618488"/>
    <lineage>
        <taxon>Bacteria</taxon>
        <taxon>Candidatus Shapironibacteriota</taxon>
    </lineage>
</organism>
<comment type="subcellular location">
    <subcellularLocation>
        <location evidence="1">Membrane</location>
        <topology evidence="1">Single-pass membrane protein</topology>
    </subcellularLocation>
</comment>
<dbReference type="PRINTS" id="PR00813">
    <property type="entry name" value="BCTERIALGSPG"/>
</dbReference>
<evidence type="ECO:0000256" key="2">
    <source>
        <dbReference type="ARBA" id="ARBA00022481"/>
    </source>
</evidence>
<dbReference type="Gene3D" id="3.30.700.10">
    <property type="entry name" value="Glycoprotein, Type 4 Pilin"/>
    <property type="match status" value="1"/>
</dbReference>
<dbReference type="InterPro" id="IPR045584">
    <property type="entry name" value="Pilin-like"/>
</dbReference>
<dbReference type="PANTHER" id="PTHR30093:SF44">
    <property type="entry name" value="TYPE II SECRETION SYSTEM CORE PROTEIN G"/>
    <property type="match status" value="1"/>
</dbReference>
<evidence type="ECO:0000313" key="7">
    <source>
        <dbReference type="EMBL" id="KKQ50333.1"/>
    </source>
</evidence>
<feature type="transmembrane region" description="Helical" evidence="6">
    <location>
        <begin position="6"/>
        <end position="31"/>
    </location>
</feature>
<gene>
    <name evidence="7" type="ORF">US68_C0006G0013</name>
</gene>
<name>A0A0G0I4T0_9BACT</name>
<dbReference type="NCBIfam" id="TIGR02532">
    <property type="entry name" value="IV_pilin_GFxxxE"/>
    <property type="match status" value="1"/>
</dbReference>
<reference evidence="7 8" key="1">
    <citation type="journal article" date="2015" name="Nature">
        <title>rRNA introns, odd ribosomes, and small enigmatic genomes across a large radiation of phyla.</title>
        <authorList>
            <person name="Brown C.T."/>
            <person name="Hug L.A."/>
            <person name="Thomas B.C."/>
            <person name="Sharon I."/>
            <person name="Castelle C.J."/>
            <person name="Singh A."/>
            <person name="Wilkins M.J."/>
            <person name="Williams K.H."/>
            <person name="Banfield J.F."/>
        </authorList>
    </citation>
    <scope>NUCLEOTIDE SEQUENCE [LARGE SCALE GENOMIC DNA]</scope>
</reference>
<dbReference type="GO" id="GO:0015628">
    <property type="term" value="P:protein secretion by the type II secretion system"/>
    <property type="evidence" value="ECO:0007669"/>
    <property type="project" value="InterPro"/>
</dbReference>
<keyword evidence="3 6" id="KW-0812">Transmembrane</keyword>
<evidence type="ECO:0000256" key="1">
    <source>
        <dbReference type="ARBA" id="ARBA00004167"/>
    </source>
</evidence>
<dbReference type="InterPro" id="IPR000983">
    <property type="entry name" value="Bac_GSPG_pilin"/>
</dbReference>
<comment type="caution">
    <text evidence="7">The sequence shown here is derived from an EMBL/GenBank/DDBJ whole genome shotgun (WGS) entry which is preliminary data.</text>
</comment>
<keyword evidence="5 6" id="KW-0472">Membrane</keyword>
<keyword evidence="2" id="KW-0488">Methylation</keyword>
<dbReference type="GO" id="GO:0016020">
    <property type="term" value="C:membrane"/>
    <property type="evidence" value="ECO:0007669"/>
    <property type="project" value="UniProtKB-SubCell"/>
</dbReference>
<accession>A0A0G0I4T0</accession>
<dbReference type="PANTHER" id="PTHR30093">
    <property type="entry name" value="GENERAL SECRETION PATHWAY PROTEIN G"/>
    <property type="match status" value="1"/>
</dbReference>
<proteinExistence type="predicted"/>
<dbReference type="EMBL" id="LBTX01000006">
    <property type="protein sequence ID" value="KKQ50333.1"/>
    <property type="molecule type" value="Genomic_DNA"/>
</dbReference>
<evidence type="ECO:0000256" key="6">
    <source>
        <dbReference type="SAM" id="Phobius"/>
    </source>
</evidence>
<evidence type="ECO:0000256" key="4">
    <source>
        <dbReference type="ARBA" id="ARBA00022989"/>
    </source>
</evidence>
<dbReference type="Proteomes" id="UP000034231">
    <property type="component" value="Unassembled WGS sequence"/>
</dbReference>
<dbReference type="AlphaFoldDB" id="A0A0G0I4T0"/>
<dbReference type="SUPFAM" id="SSF54523">
    <property type="entry name" value="Pili subunits"/>
    <property type="match status" value="1"/>
</dbReference>
<evidence type="ECO:0000256" key="3">
    <source>
        <dbReference type="ARBA" id="ARBA00022692"/>
    </source>
</evidence>
<dbReference type="InterPro" id="IPR012902">
    <property type="entry name" value="N_methyl_site"/>
</dbReference>
<dbReference type="GO" id="GO:0015627">
    <property type="term" value="C:type II protein secretion system complex"/>
    <property type="evidence" value="ECO:0007669"/>
    <property type="project" value="InterPro"/>
</dbReference>
<protein>
    <submittedName>
        <fullName evidence="7">General secretion pathway protein G</fullName>
    </submittedName>
</protein>
<evidence type="ECO:0000256" key="5">
    <source>
        <dbReference type="ARBA" id="ARBA00023136"/>
    </source>
</evidence>